<dbReference type="UniPathway" id="UPA00299"/>
<evidence type="ECO:0000256" key="2">
    <source>
        <dbReference type="ARBA" id="ARBA00005199"/>
    </source>
</evidence>
<keyword evidence="8" id="KW-1185">Reference proteome</keyword>
<dbReference type="SUPFAM" id="SSF56784">
    <property type="entry name" value="HAD-like"/>
    <property type="match status" value="1"/>
</dbReference>
<dbReference type="Proteomes" id="UP000629098">
    <property type="component" value="Unassembled WGS sequence"/>
</dbReference>
<keyword evidence="4 6" id="KW-0378">Hydrolase</keyword>
<dbReference type="Gene3D" id="3.30.70.1020">
    <property type="entry name" value="Trehalose-6-phosphate phosphatase related protein, domain 2"/>
    <property type="match status" value="1"/>
</dbReference>
<evidence type="ECO:0000256" key="6">
    <source>
        <dbReference type="RuleBase" id="RU361117"/>
    </source>
</evidence>
<evidence type="ECO:0000313" key="8">
    <source>
        <dbReference type="Proteomes" id="UP000629098"/>
    </source>
</evidence>
<comment type="caution">
    <text evidence="7">The sequence shown here is derived from an EMBL/GenBank/DDBJ whole genome shotgun (WGS) entry which is preliminary data.</text>
</comment>
<dbReference type="InterPro" id="IPR036412">
    <property type="entry name" value="HAD-like_sf"/>
</dbReference>
<dbReference type="NCBIfam" id="TIGR00685">
    <property type="entry name" value="T6PP"/>
    <property type="match status" value="1"/>
</dbReference>
<dbReference type="NCBIfam" id="TIGR01484">
    <property type="entry name" value="HAD-SF-IIB"/>
    <property type="match status" value="1"/>
</dbReference>
<dbReference type="PANTHER" id="PTHR43768">
    <property type="entry name" value="TREHALOSE 6-PHOSPHATE PHOSPHATASE"/>
    <property type="match status" value="1"/>
</dbReference>
<proteinExistence type="inferred from homology"/>
<dbReference type="Pfam" id="PF02358">
    <property type="entry name" value="Trehalose_PPase"/>
    <property type="match status" value="1"/>
</dbReference>
<dbReference type="InterPro" id="IPR023214">
    <property type="entry name" value="HAD_sf"/>
</dbReference>
<evidence type="ECO:0000313" key="7">
    <source>
        <dbReference type="EMBL" id="MBD2772167.1"/>
    </source>
</evidence>
<accession>A0A8J6XGM9</accession>
<dbReference type="InterPro" id="IPR006379">
    <property type="entry name" value="HAD-SF_hydro_IIB"/>
</dbReference>
<comment type="pathway">
    <text evidence="2 6">Glycan biosynthesis; trehalose biosynthesis.</text>
</comment>
<evidence type="ECO:0000256" key="4">
    <source>
        <dbReference type="ARBA" id="ARBA00022801"/>
    </source>
</evidence>
<dbReference type="InterPro" id="IPR003337">
    <property type="entry name" value="Trehalose_PPase"/>
</dbReference>
<dbReference type="GO" id="GO:0004805">
    <property type="term" value="F:trehalose-phosphatase activity"/>
    <property type="evidence" value="ECO:0007669"/>
    <property type="project" value="UniProtKB-EC"/>
</dbReference>
<reference evidence="7" key="1">
    <citation type="submission" date="2020-09" db="EMBL/GenBank/DDBJ databases">
        <title>Iningainema tapete sp. nov. (Scytonemataceae, Cyanobacteria) from greenhouses in central Florida (USA) produces two types of nodularin with biosynthetic potential for microcystin-LR and anabaenopeptins.</title>
        <authorList>
            <person name="Berthold D.E."/>
            <person name="Lefler F.W."/>
            <person name="Huang I.-S."/>
            <person name="Abdulla H."/>
            <person name="Zimba P.V."/>
            <person name="Laughinghouse H.D. IV."/>
        </authorList>
    </citation>
    <scope>NUCLEOTIDE SEQUENCE</scope>
    <source>
        <strain evidence="7">BLCCT55</strain>
    </source>
</reference>
<evidence type="ECO:0000256" key="1">
    <source>
        <dbReference type="ARBA" id="ARBA00000500"/>
    </source>
</evidence>
<dbReference type="PANTHER" id="PTHR43768:SF3">
    <property type="entry name" value="TREHALOSE 6-PHOSPHATE PHOSPHATASE"/>
    <property type="match status" value="1"/>
</dbReference>
<gene>
    <name evidence="7" type="primary">otsB</name>
    <name evidence="7" type="ORF">ICL16_08750</name>
</gene>
<keyword evidence="6" id="KW-0479">Metal-binding</keyword>
<comment type="cofactor">
    <cofactor evidence="6">
        <name>Mg(2+)</name>
        <dbReference type="ChEBI" id="CHEBI:18420"/>
    </cofactor>
</comment>
<dbReference type="EC" id="3.1.3.12" evidence="6"/>
<comment type="similarity">
    <text evidence="3 6">Belongs to the trehalose phosphatase family.</text>
</comment>
<name>A0A8J6XGM9_9CYAN</name>
<sequence>MKFLSTKLDLDSFFDSLAKAQERLLLLDYDGTLAPFCIKRDQAIPYSGVTNLLSDIRQTQTTQLVIISGRAIQDLIPLLNLDPPPEIWGSHGWEHLDSKGQYTITSFDEATSEALSEAKNCIEALGLMDFCEQKPVSLAIHWRGLQPESANLIQSQIQEKWKELEKKSNLKIHFFDGGVELRISGKDKGTAVESIICNLSKGAKIAYLGDDATDEDAFRVLKTRGLSVLVREELRSTNADLWIKPPKELIEFLTRWKQACLTSFS</sequence>
<dbReference type="EMBL" id="JACXAE010000036">
    <property type="protein sequence ID" value="MBD2772167.1"/>
    <property type="molecule type" value="Genomic_DNA"/>
</dbReference>
<evidence type="ECO:0000256" key="5">
    <source>
        <dbReference type="ARBA" id="ARBA00024179"/>
    </source>
</evidence>
<dbReference type="GO" id="GO:0005992">
    <property type="term" value="P:trehalose biosynthetic process"/>
    <property type="evidence" value="ECO:0007669"/>
    <property type="project" value="UniProtKB-UniPathway"/>
</dbReference>
<organism evidence="7 8">
    <name type="scientific">Iningainema tapete BLCC-T55</name>
    <dbReference type="NCBI Taxonomy" id="2748662"/>
    <lineage>
        <taxon>Bacteria</taxon>
        <taxon>Bacillati</taxon>
        <taxon>Cyanobacteriota</taxon>
        <taxon>Cyanophyceae</taxon>
        <taxon>Nostocales</taxon>
        <taxon>Scytonemataceae</taxon>
        <taxon>Iningainema tapete</taxon>
    </lineage>
</organism>
<dbReference type="AlphaFoldDB" id="A0A8J6XGM9"/>
<comment type="function">
    <text evidence="5 6">Removes the phosphate from trehalose 6-phosphate to produce free trehalose.</text>
</comment>
<evidence type="ECO:0000256" key="3">
    <source>
        <dbReference type="ARBA" id="ARBA00008770"/>
    </source>
</evidence>
<comment type="catalytic activity">
    <reaction evidence="1 6">
        <text>alpha,alpha-trehalose 6-phosphate + H2O = alpha,alpha-trehalose + phosphate</text>
        <dbReference type="Rhea" id="RHEA:23420"/>
        <dbReference type="ChEBI" id="CHEBI:15377"/>
        <dbReference type="ChEBI" id="CHEBI:16551"/>
        <dbReference type="ChEBI" id="CHEBI:43474"/>
        <dbReference type="ChEBI" id="CHEBI:58429"/>
        <dbReference type="EC" id="3.1.3.12"/>
    </reaction>
</comment>
<keyword evidence="6" id="KW-0460">Magnesium</keyword>
<dbReference type="Gene3D" id="3.40.50.1000">
    <property type="entry name" value="HAD superfamily/HAD-like"/>
    <property type="match status" value="1"/>
</dbReference>
<dbReference type="InterPro" id="IPR044651">
    <property type="entry name" value="OTSB-like"/>
</dbReference>
<dbReference type="RefSeq" id="WP_190826458.1">
    <property type="nucleotide sequence ID" value="NZ_CAWPPI010000036.1"/>
</dbReference>
<protein>
    <recommendedName>
        <fullName evidence="6">Trehalose 6-phosphate phosphatase</fullName>
        <ecNumber evidence="6">3.1.3.12</ecNumber>
    </recommendedName>
</protein>
<dbReference type="GO" id="GO:0046872">
    <property type="term" value="F:metal ion binding"/>
    <property type="evidence" value="ECO:0007669"/>
    <property type="project" value="UniProtKB-KW"/>
</dbReference>